<dbReference type="Pfam" id="PF07690">
    <property type="entry name" value="MFS_1"/>
    <property type="match status" value="1"/>
</dbReference>
<keyword evidence="2 5" id="KW-0812">Transmembrane</keyword>
<reference evidence="7" key="1">
    <citation type="submission" date="2020-05" db="EMBL/GenBank/DDBJ databases">
        <authorList>
            <person name="Chiriac C."/>
            <person name="Salcher M."/>
            <person name="Ghai R."/>
            <person name="Kavagutti S V."/>
        </authorList>
    </citation>
    <scope>NUCLEOTIDE SEQUENCE</scope>
</reference>
<evidence type="ECO:0000256" key="1">
    <source>
        <dbReference type="ARBA" id="ARBA00004141"/>
    </source>
</evidence>
<dbReference type="CDD" id="cd17321">
    <property type="entry name" value="MFS_MMR_MDR_like"/>
    <property type="match status" value="1"/>
</dbReference>
<feature type="transmembrane region" description="Helical" evidence="5">
    <location>
        <begin position="441"/>
        <end position="460"/>
    </location>
</feature>
<dbReference type="InterPro" id="IPR011701">
    <property type="entry name" value="MFS"/>
</dbReference>
<feature type="transmembrane region" description="Helical" evidence="5">
    <location>
        <begin position="140"/>
        <end position="163"/>
    </location>
</feature>
<evidence type="ECO:0000256" key="5">
    <source>
        <dbReference type="SAM" id="Phobius"/>
    </source>
</evidence>
<feature type="transmembrane region" description="Helical" evidence="5">
    <location>
        <begin position="308"/>
        <end position="334"/>
    </location>
</feature>
<feature type="transmembrane region" description="Helical" evidence="5">
    <location>
        <begin position="209"/>
        <end position="227"/>
    </location>
</feature>
<gene>
    <name evidence="7" type="ORF">UFOPK4347_01385</name>
</gene>
<comment type="subcellular location">
    <subcellularLocation>
        <location evidence="1">Membrane</location>
        <topology evidence="1">Multi-pass membrane protein</topology>
    </subcellularLocation>
</comment>
<evidence type="ECO:0000256" key="2">
    <source>
        <dbReference type="ARBA" id="ARBA00022692"/>
    </source>
</evidence>
<dbReference type="Gene3D" id="1.20.1720.10">
    <property type="entry name" value="Multidrug resistance protein D"/>
    <property type="match status" value="1"/>
</dbReference>
<evidence type="ECO:0000313" key="7">
    <source>
        <dbReference type="EMBL" id="CAB5067103.1"/>
    </source>
</evidence>
<dbReference type="InterPro" id="IPR036259">
    <property type="entry name" value="MFS_trans_sf"/>
</dbReference>
<feature type="transmembrane region" description="Helical" evidence="5">
    <location>
        <begin position="52"/>
        <end position="74"/>
    </location>
</feature>
<name>A0A6J7UM85_9ZZZZ</name>
<feature type="transmembrane region" description="Helical" evidence="5">
    <location>
        <begin position="112"/>
        <end position="133"/>
    </location>
</feature>
<feature type="transmembrane region" description="Helical" evidence="5">
    <location>
        <begin position="12"/>
        <end position="32"/>
    </location>
</feature>
<feature type="transmembrane region" description="Helical" evidence="5">
    <location>
        <begin position="370"/>
        <end position="394"/>
    </location>
</feature>
<evidence type="ECO:0000256" key="3">
    <source>
        <dbReference type="ARBA" id="ARBA00022989"/>
    </source>
</evidence>
<protein>
    <submittedName>
        <fullName evidence="7">Unannotated protein</fullName>
    </submittedName>
</protein>
<dbReference type="PROSITE" id="PS50850">
    <property type="entry name" value="MFS"/>
    <property type="match status" value="1"/>
</dbReference>
<dbReference type="Gene3D" id="1.20.1250.20">
    <property type="entry name" value="MFS general substrate transporter like domains"/>
    <property type="match status" value="1"/>
</dbReference>
<feature type="domain" description="Major facilitator superfamily (MFS) profile" evidence="6">
    <location>
        <begin position="10"/>
        <end position="464"/>
    </location>
</feature>
<evidence type="ECO:0000256" key="4">
    <source>
        <dbReference type="ARBA" id="ARBA00023136"/>
    </source>
</evidence>
<dbReference type="GO" id="GO:0022857">
    <property type="term" value="F:transmembrane transporter activity"/>
    <property type="evidence" value="ECO:0007669"/>
    <property type="project" value="InterPro"/>
</dbReference>
<feature type="transmembrane region" description="Helical" evidence="5">
    <location>
        <begin position="233"/>
        <end position="254"/>
    </location>
</feature>
<dbReference type="PANTHER" id="PTHR42718:SF48">
    <property type="entry name" value="CONSERVED TWO-DOMAIN MEMBRANE PROTEIN-RELATED"/>
    <property type="match status" value="1"/>
</dbReference>
<accession>A0A6J7UM85</accession>
<feature type="transmembrane region" description="Helical" evidence="5">
    <location>
        <begin position="275"/>
        <end position="296"/>
    </location>
</feature>
<organism evidence="7">
    <name type="scientific">freshwater metagenome</name>
    <dbReference type="NCBI Taxonomy" id="449393"/>
    <lineage>
        <taxon>unclassified sequences</taxon>
        <taxon>metagenomes</taxon>
        <taxon>ecological metagenomes</taxon>
    </lineage>
</organism>
<feature type="transmembrane region" description="Helical" evidence="5">
    <location>
        <begin position="406"/>
        <end position="429"/>
    </location>
</feature>
<dbReference type="AlphaFoldDB" id="A0A6J7UM85"/>
<feature type="transmembrane region" description="Helical" evidence="5">
    <location>
        <begin position="86"/>
        <end position="106"/>
    </location>
</feature>
<dbReference type="EMBL" id="CAFBQU010000047">
    <property type="protein sequence ID" value="CAB5067103.1"/>
    <property type="molecule type" value="Genomic_DNA"/>
</dbReference>
<sequence>MSGGTTKTAVPRLAVIGLTTSMLGMAALPFAVTGTNLAIPLIKEDFGSSLAALSWTLSGYSIIIAALTMLGGVISVRIGTLRAFQIGIGIFVASSALCAFAPNIAFLIGGRVLQGVGGALVVPSSISVALVGWPEERRAFAIGVWTGAFPIGSSAAPIVSSALITGGQWRLVFAVPLLLGVATLGLSALIRGQALFAASNEPTDGLPDFAGMLMGTASTGLLALGLVEGNTWGWLDVKTLAAFAIAALLIPLLISRSGKHKRPFLPVKLFRVPTFRIANIANVSVSMIGMAVWLVWPLVLGGLWKYDAWGIGLAMSPTPVLGGGGAFLSSYLVARFGYRQLLSTGAVALVLATGWFMFMVQETPHYWTHMFPGLVLTGIGMGLLFSFLNAAALVDLEREDFPAGNATFSTGRFLSGAIGIAAVVAMISSGGNSPVDPFRKAYGFLFGISIIAFLAIVLLWPRRESNS</sequence>
<evidence type="ECO:0000259" key="6">
    <source>
        <dbReference type="PROSITE" id="PS50850"/>
    </source>
</evidence>
<feature type="transmembrane region" description="Helical" evidence="5">
    <location>
        <begin position="341"/>
        <end position="358"/>
    </location>
</feature>
<dbReference type="GO" id="GO:0016020">
    <property type="term" value="C:membrane"/>
    <property type="evidence" value="ECO:0007669"/>
    <property type="project" value="UniProtKB-SubCell"/>
</dbReference>
<dbReference type="SUPFAM" id="SSF103473">
    <property type="entry name" value="MFS general substrate transporter"/>
    <property type="match status" value="2"/>
</dbReference>
<proteinExistence type="predicted"/>
<dbReference type="InterPro" id="IPR020846">
    <property type="entry name" value="MFS_dom"/>
</dbReference>
<keyword evidence="3 5" id="KW-1133">Transmembrane helix</keyword>
<dbReference type="PANTHER" id="PTHR42718">
    <property type="entry name" value="MAJOR FACILITATOR SUPERFAMILY MULTIDRUG TRANSPORTER MFSC"/>
    <property type="match status" value="1"/>
</dbReference>
<feature type="transmembrane region" description="Helical" evidence="5">
    <location>
        <begin position="169"/>
        <end position="189"/>
    </location>
</feature>
<keyword evidence="4 5" id="KW-0472">Membrane</keyword>